<feature type="transmembrane region" description="Helical" evidence="1">
    <location>
        <begin position="410"/>
        <end position="431"/>
    </location>
</feature>
<keyword evidence="1" id="KW-0472">Membrane</keyword>
<feature type="transmembrane region" description="Helical" evidence="1">
    <location>
        <begin position="46"/>
        <end position="68"/>
    </location>
</feature>
<gene>
    <name evidence="2" type="ORF">Poli38472_007927</name>
</gene>
<dbReference type="EMBL" id="SPLM01000037">
    <property type="protein sequence ID" value="TMW65285.1"/>
    <property type="molecule type" value="Genomic_DNA"/>
</dbReference>
<feature type="transmembrane region" description="Helical" evidence="1">
    <location>
        <begin position="378"/>
        <end position="398"/>
    </location>
</feature>
<dbReference type="Proteomes" id="UP000794436">
    <property type="component" value="Unassembled WGS sequence"/>
</dbReference>
<name>A0A8K1CME4_PYTOL</name>
<dbReference type="OrthoDB" id="62228at2759"/>
<organism evidence="2 3">
    <name type="scientific">Pythium oligandrum</name>
    <name type="common">Mycoparasitic fungus</name>
    <dbReference type="NCBI Taxonomy" id="41045"/>
    <lineage>
        <taxon>Eukaryota</taxon>
        <taxon>Sar</taxon>
        <taxon>Stramenopiles</taxon>
        <taxon>Oomycota</taxon>
        <taxon>Peronosporomycetes</taxon>
        <taxon>Pythiales</taxon>
        <taxon>Pythiaceae</taxon>
        <taxon>Pythium</taxon>
    </lineage>
</organism>
<feature type="transmembrane region" description="Helical" evidence="1">
    <location>
        <begin position="556"/>
        <end position="578"/>
    </location>
</feature>
<sequence length="730" mass="82978">MNEQEARPVAVHAVRDGEASATDSRLLFMKRVRNEHATAWQFAVWFYYWALWTILMGLLLSQFGGVVWNHSTRHQYVSMGKEPGTGLRELEELNDEPYVDRCIVCTLQNRQYKPISLKTALEADTTVVGGTSLGPAEHGYRVVRRKKEIQLSDNTFKRYSTTCDVIASTLDAIMASCRALGYDVIDDYLRIVDGVESSAEMKGLPDSLPVLIQPLEDNAETARYLIPGQDGSACVFRLEGKYFDASATVADIRGISRSVREKKAIEWLGKPGGTWRNGWYRDTGGTNWHVTLFSSKTDNIYGIPLRQFDALQNVGRDCVKTKCESWPLENSWGKSLRTVHTQQWVNSFTISNGTRYGVYWLEYSELRVVKSIYDLETFISNLSLGFVLLRWMICMFALQSGYYRGTTNWAAVGIGCLGCMRHFHLLALTLLPRLKTTIAAFWTVGCVFVGDQVAMSEAWFVVYPAIGEFVFHYYCLLNLLSKMLRRRVSDVMFGPTLIVLFLLHLFRYHFSNAGWFVHPDNPGALASIIQSSDFENLSTGSLLFSGKTQVEVNGGIQWLLTVKYVLIGLNVLPILLLSERTVTIRKRWTGRGDRRVESAMALRASNLAGFGRSTIYAFSHNGVPAAEEGAPDDEKHKEPPVLTSFELVRVGYIVFGGTYVMSINDWLLLLVLAWTRRMVQPPNFRLVVFTIQYDAEKNRRWLHVHPHFFRLNDPRIQHIDMLDVTAWPFH</sequence>
<dbReference type="AlphaFoldDB" id="A0A8K1CME4"/>
<evidence type="ECO:0000313" key="3">
    <source>
        <dbReference type="Proteomes" id="UP000794436"/>
    </source>
</evidence>
<feature type="transmembrane region" description="Helical" evidence="1">
    <location>
        <begin position="650"/>
        <end position="675"/>
    </location>
</feature>
<comment type="caution">
    <text evidence="2">The sequence shown here is derived from an EMBL/GenBank/DDBJ whole genome shotgun (WGS) entry which is preliminary data.</text>
</comment>
<accession>A0A8K1CME4</accession>
<feature type="transmembrane region" description="Helical" evidence="1">
    <location>
        <begin position="438"/>
        <end position="455"/>
    </location>
</feature>
<keyword evidence="1" id="KW-0812">Transmembrane</keyword>
<evidence type="ECO:0000313" key="2">
    <source>
        <dbReference type="EMBL" id="TMW65285.1"/>
    </source>
</evidence>
<feature type="transmembrane region" description="Helical" evidence="1">
    <location>
        <begin position="492"/>
        <end position="510"/>
    </location>
</feature>
<keyword evidence="3" id="KW-1185">Reference proteome</keyword>
<evidence type="ECO:0000256" key="1">
    <source>
        <dbReference type="SAM" id="Phobius"/>
    </source>
</evidence>
<protein>
    <submittedName>
        <fullName evidence="2">Uncharacterized protein</fullName>
    </submittedName>
</protein>
<keyword evidence="1" id="KW-1133">Transmembrane helix</keyword>
<proteinExistence type="predicted"/>
<feature type="transmembrane region" description="Helical" evidence="1">
    <location>
        <begin position="461"/>
        <end position="480"/>
    </location>
</feature>
<reference evidence="2" key="1">
    <citation type="submission" date="2019-03" db="EMBL/GenBank/DDBJ databases">
        <title>Long read genome sequence of the mycoparasitic Pythium oligandrum ATCC 38472 isolated from sugarbeet rhizosphere.</title>
        <authorList>
            <person name="Gaulin E."/>
        </authorList>
    </citation>
    <scope>NUCLEOTIDE SEQUENCE</scope>
    <source>
        <strain evidence="2">ATCC 38472_TT</strain>
    </source>
</reference>